<evidence type="ECO:0000313" key="2">
    <source>
        <dbReference type="EMBL" id="KAJ8605361.1"/>
    </source>
</evidence>
<feature type="transmembrane region" description="Helical" evidence="1">
    <location>
        <begin position="155"/>
        <end position="174"/>
    </location>
</feature>
<comment type="caution">
    <text evidence="2">The sequence shown here is derived from an EMBL/GenBank/DDBJ whole genome shotgun (WGS) entry which is preliminary data.</text>
</comment>
<sequence>MDVLCRDLNTRRPALAKLIANGDDSAVFEAAGDLQVGVRTRDDALVGAPPRRFKFANVADAAAYLDGEYHRLLAPRADAVPAVVFLVLLSILFGVIFAPTYWACRPFRRLALWLFRSDAGRLRGLLWFTVACHVAEAATACYLSAIKLGLRPTAVLGWTVLAFVVGGAALGPLLKLAAKNKTSVVVVFKKSHSN</sequence>
<name>A0AAD7UIU3_9STRA</name>
<dbReference type="Proteomes" id="UP001230188">
    <property type="component" value="Unassembled WGS sequence"/>
</dbReference>
<dbReference type="AlphaFoldDB" id="A0AAD7UIU3"/>
<evidence type="ECO:0000256" key="1">
    <source>
        <dbReference type="SAM" id="Phobius"/>
    </source>
</evidence>
<proteinExistence type="predicted"/>
<feature type="transmembrane region" description="Helical" evidence="1">
    <location>
        <begin position="125"/>
        <end position="149"/>
    </location>
</feature>
<dbReference type="Pfam" id="PF14934">
    <property type="entry name" value="TMEM254"/>
    <property type="match status" value="1"/>
</dbReference>
<keyword evidence="1" id="KW-1133">Transmembrane helix</keyword>
<feature type="transmembrane region" description="Helical" evidence="1">
    <location>
        <begin position="79"/>
        <end position="104"/>
    </location>
</feature>
<organism evidence="2 3">
    <name type="scientific">Chrysophaeum taylorii</name>
    <dbReference type="NCBI Taxonomy" id="2483200"/>
    <lineage>
        <taxon>Eukaryota</taxon>
        <taxon>Sar</taxon>
        <taxon>Stramenopiles</taxon>
        <taxon>Ochrophyta</taxon>
        <taxon>Pelagophyceae</taxon>
        <taxon>Pelagomonadales</taxon>
        <taxon>Pelagomonadaceae</taxon>
        <taxon>Chrysophaeum</taxon>
    </lineage>
</organism>
<reference evidence="2" key="1">
    <citation type="submission" date="2023-01" db="EMBL/GenBank/DDBJ databases">
        <title>Metagenome sequencing of chrysophaentin producing Chrysophaeum taylorii.</title>
        <authorList>
            <person name="Davison J."/>
            <person name="Bewley C."/>
        </authorList>
    </citation>
    <scope>NUCLEOTIDE SEQUENCE</scope>
    <source>
        <strain evidence="2">NIES-1699</strain>
    </source>
</reference>
<gene>
    <name evidence="2" type="ORF">CTAYLR_002354</name>
</gene>
<keyword evidence="3" id="KW-1185">Reference proteome</keyword>
<keyword evidence="1" id="KW-0472">Membrane</keyword>
<dbReference type="InterPro" id="IPR028110">
    <property type="entry name" value="TMEM254"/>
</dbReference>
<protein>
    <submittedName>
        <fullName evidence="2">Uncharacterized protein</fullName>
    </submittedName>
</protein>
<dbReference type="EMBL" id="JAQMWT010000316">
    <property type="protein sequence ID" value="KAJ8605361.1"/>
    <property type="molecule type" value="Genomic_DNA"/>
</dbReference>
<evidence type="ECO:0000313" key="3">
    <source>
        <dbReference type="Proteomes" id="UP001230188"/>
    </source>
</evidence>
<accession>A0AAD7UIU3</accession>
<keyword evidence="1" id="KW-0812">Transmembrane</keyword>